<dbReference type="RefSeq" id="XP_060291588.1">
    <property type="nucleotide sequence ID" value="XM_060435134.1"/>
</dbReference>
<name>A0AA39ZZX5_9PEZI</name>
<accession>A0AA39ZZX5</accession>
<evidence type="ECO:0000313" key="1">
    <source>
        <dbReference type="EMBL" id="KAK0706494.1"/>
    </source>
</evidence>
<proteinExistence type="predicted"/>
<dbReference type="AlphaFoldDB" id="A0AA39ZZX5"/>
<dbReference type="EMBL" id="JAUIRO010000007">
    <property type="protein sequence ID" value="KAK0706494.1"/>
    <property type="molecule type" value="Genomic_DNA"/>
</dbReference>
<dbReference type="Proteomes" id="UP001172101">
    <property type="component" value="Unassembled WGS sequence"/>
</dbReference>
<gene>
    <name evidence="1" type="ORF">B0T26DRAFT_457226</name>
</gene>
<keyword evidence="2" id="KW-1185">Reference proteome</keyword>
<comment type="caution">
    <text evidence="1">The sequence shown here is derived from an EMBL/GenBank/DDBJ whole genome shotgun (WGS) entry which is preliminary data.</text>
</comment>
<organism evidence="1 2">
    <name type="scientific">Lasiosphaeria miniovina</name>
    <dbReference type="NCBI Taxonomy" id="1954250"/>
    <lineage>
        <taxon>Eukaryota</taxon>
        <taxon>Fungi</taxon>
        <taxon>Dikarya</taxon>
        <taxon>Ascomycota</taxon>
        <taxon>Pezizomycotina</taxon>
        <taxon>Sordariomycetes</taxon>
        <taxon>Sordariomycetidae</taxon>
        <taxon>Sordariales</taxon>
        <taxon>Lasiosphaeriaceae</taxon>
        <taxon>Lasiosphaeria</taxon>
    </lineage>
</organism>
<sequence>MRTVAGAFNAFILASAPAVGEGGVLRRGWTVSSSSLRRGRRRRSAGAAAVAVHEAVTRGGPRRDSGRLRLGWGSGGCDALWWSWLADLELVQTAGRAVGFEVRGTRLWLWTSQGLAVDKDKGALSITEGGWDCRRR</sequence>
<evidence type="ECO:0000313" key="2">
    <source>
        <dbReference type="Proteomes" id="UP001172101"/>
    </source>
</evidence>
<dbReference type="GeneID" id="85318404"/>
<reference evidence="1" key="1">
    <citation type="submission" date="2023-06" db="EMBL/GenBank/DDBJ databases">
        <title>Genome-scale phylogeny and comparative genomics of the fungal order Sordariales.</title>
        <authorList>
            <consortium name="Lawrence Berkeley National Laboratory"/>
            <person name="Hensen N."/>
            <person name="Bonometti L."/>
            <person name="Westerberg I."/>
            <person name="Brannstrom I.O."/>
            <person name="Guillou S."/>
            <person name="Cros-Aarteil S."/>
            <person name="Calhoun S."/>
            <person name="Haridas S."/>
            <person name="Kuo A."/>
            <person name="Mondo S."/>
            <person name="Pangilinan J."/>
            <person name="Riley R."/>
            <person name="LaButti K."/>
            <person name="Andreopoulos B."/>
            <person name="Lipzen A."/>
            <person name="Chen C."/>
            <person name="Yanf M."/>
            <person name="Daum C."/>
            <person name="Ng V."/>
            <person name="Clum A."/>
            <person name="Steindorff A."/>
            <person name="Ohm R."/>
            <person name="Martin F."/>
            <person name="Silar P."/>
            <person name="Natvig D."/>
            <person name="Lalanne C."/>
            <person name="Gautier V."/>
            <person name="Ament-velasquez S.L."/>
            <person name="Kruys A."/>
            <person name="Hutchinson M.I."/>
            <person name="Powell A.J."/>
            <person name="Barry K."/>
            <person name="Miller A.N."/>
            <person name="Grigoriev I.V."/>
            <person name="Debuchy R."/>
            <person name="Gladieux P."/>
            <person name="Thoren M.H."/>
            <person name="Johannesson H."/>
        </authorList>
    </citation>
    <scope>NUCLEOTIDE SEQUENCE</scope>
    <source>
        <strain evidence="1">SMH2392-1A</strain>
    </source>
</reference>
<protein>
    <submittedName>
        <fullName evidence="1">Uncharacterized protein</fullName>
    </submittedName>
</protein>